<dbReference type="Gene3D" id="3.30.1180.10">
    <property type="match status" value="1"/>
</dbReference>
<dbReference type="EMBL" id="DVKI01000187">
    <property type="protein sequence ID" value="HIT17889.1"/>
    <property type="molecule type" value="Genomic_DNA"/>
</dbReference>
<dbReference type="Proteomes" id="UP000886893">
    <property type="component" value="Unassembled WGS sequence"/>
</dbReference>
<dbReference type="AlphaFoldDB" id="A0A9D1KAM6"/>
<accession>A0A9D1KAM6</accession>
<keyword evidence="1" id="KW-0446">Lipid-binding</keyword>
<dbReference type="NCBIfam" id="TIGR00762">
    <property type="entry name" value="DegV"/>
    <property type="match status" value="1"/>
</dbReference>
<dbReference type="InterPro" id="IPR003797">
    <property type="entry name" value="DegV"/>
</dbReference>
<comment type="caution">
    <text evidence="2">The sequence shown here is derived from an EMBL/GenBank/DDBJ whole genome shotgun (WGS) entry which is preliminary data.</text>
</comment>
<dbReference type="InterPro" id="IPR050270">
    <property type="entry name" value="DegV_domain_contain"/>
</dbReference>
<dbReference type="InterPro" id="IPR043168">
    <property type="entry name" value="DegV_C"/>
</dbReference>
<dbReference type="PROSITE" id="PS51482">
    <property type="entry name" value="DEGV"/>
    <property type="match status" value="1"/>
</dbReference>
<dbReference type="Gene3D" id="3.40.50.10170">
    <property type="match status" value="1"/>
</dbReference>
<dbReference type="GO" id="GO:0008289">
    <property type="term" value="F:lipid binding"/>
    <property type="evidence" value="ECO:0007669"/>
    <property type="project" value="UniProtKB-KW"/>
</dbReference>
<reference evidence="2" key="2">
    <citation type="journal article" date="2021" name="PeerJ">
        <title>Extensive microbial diversity within the chicken gut microbiome revealed by metagenomics and culture.</title>
        <authorList>
            <person name="Gilroy R."/>
            <person name="Ravi A."/>
            <person name="Getino M."/>
            <person name="Pursley I."/>
            <person name="Horton D.L."/>
            <person name="Alikhan N.F."/>
            <person name="Baker D."/>
            <person name="Gharbi K."/>
            <person name="Hall N."/>
            <person name="Watson M."/>
            <person name="Adriaenssens E.M."/>
            <person name="Foster-Nyarko E."/>
            <person name="Jarju S."/>
            <person name="Secka A."/>
            <person name="Antonio M."/>
            <person name="Oren A."/>
            <person name="Chaudhuri R.R."/>
            <person name="La Ragione R."/>
            <person name="Hildebrand F."/>
            <person name="Pallen M.J."/>
        </authorList>
    </citation>
    <scope>NUCLEOTIDE SEQUENCE</scope>
    <source>
        <strain evidence="2">14508</strain>
    </source>
</reference>
<dbReference type="PANTHER" id="PTHR33434">
    <property type="entry name" value="DEGV DOMAIN-CONTAINING PROTEIN DR_1986-RELATED"/>
    <property type="match status" value="1"/>
</dbReference>
<dbReference type="PANTHER" id="PTHR33434:SF2">
    <property type="entry name" value="FATTY ACID-BINDING PROTEIN TM_1468"/>
    <property type="match status" value="1"/>
</dbReference>
<protein>
    <submittedName>
        <fullName evidence="2">DegV family protein</fullName>
    </submittedName>
</protein>
<name>A0A9D1KAM6_9FIRM</name>
<proteinExistence type="predicted"/>
<evidence type="ECO:0000313" key="3">
    <source>
        <dbReference type="Proteomes" id="UP000886893"/>
    </source>
</evidence>
<reference evidence="2" key="1">
    <citation type="submission" date="2020-10" db="EMBL/GenBank/DDBJ databases">
        <authorList>
            <person name="Gilroy R."/>
        </authorList>
    </citation>
    <scope>NUCLEOTIDE SEQUENCE</scope>
    <source>
        <strain evidence="2">14508</strain>
    </source>
</reference>
<evidence type="ECO:0000256" key="1">
    <source>
        <dbReference type="ARBA" id="ARBA00023121"/>
    </source>
</evidence>
<organism evidence="2 3">
    <name type="scientific">Candidatus Caccosoma faecigallinarum</name>
    <dbReference type="NCBI Taxonomy" id="2840720"/>
    <lineage>
        <taxon>Bacteria</taxon>
        <taxon>Bacillati</taxon>
        <taxon>Bacillota</taxon>
        <taxon>Bacillota incertae sedis</taxon>
        <taxon>Candidatus Caccosoma</taxon>
    </lineage>
</organism>
<evidence type="ECO:0000313" key="2">
    <source>
        <dbReference type="EMBL" id="HIT17889.1"/>
    </source>
</evidence>
<sequence length="294" mass="33320">MNEVEKIKITADCSSGLEYAPFSHHIQLTRTCIYFDKEEFVDGIDITADSFYEKLKTTSIIPTTSAPTLQEILKTIEDAKKEGYTDIIHFPISFGLSTYGQSLKNRIDDLDLNIRYHVFNSNTACLMQGYTAKYAEILADKHYSVATIFEECEKLSRQIRAYFVVDDLKYLVKSGRLGQLRGYIGDIIKIKPIITFNEEGKLVTHEQVRTHRKAIERCIQLVLVQVKSLKDFILLVGHTGRYEDALEIQKRLQKEAPNAKRIEIFTIAPTVGAHIGNGILGVGCINLQGLKEEL</sequence>
<dbReference type="Pfam" id="PF02645">
    <property type="entry name" value="DegV"/>
    <property type="match status" value="1"/>
</dbReference>
<dbReference type="SUPFAM" id="SSF82549">
    <property type="entry name" value="DAK1/DegV-like"/>
    <property type="match status" value="1"/>
</dbReference>
<gene>
    <name evidence="2" type="ORF">IAD04_05920</name>
</gene>